<dbReference type="RefSeq" id="XP_037152710.1">
    <property type="nucleotide sequence ID" value="XM_037291275.1"/>
</dbReference>
<reference evidence="2 3" key="1">
    <citation type="journal article" date="2020" name="Genomics">
        <title>Complete, high-quality genomes from long-read metagenomic sequencing of two wolf lichen thalli reveals enigmatic genome architecture.</title>
        <authorList>
            <person name="McKenzie S.K."/>
            <person name="Walston R.F."/>
            <person name="Allen J.L."/>
        </authorList>
    </citation>
    <scope>NUCLEOTIDE SEQUENCE [LARGE SCALE GENOMIC DNA]</scope>
    <source>
        <strain evidence="2">WasteWater1</strain>
    </source>
</reference>
<dbReference type="AlphaFoldDB" id="A0A8H6CHG6"/>
<name>A0A8H6CHG6_9LECA</name>
<feature type="region of interest" description="Disordered" evidence="1">
    <location>
        <begin position="55"/>
        <end position="95"/>
    </location>
</feature>
<accession>A0A8H6CHG6</accession>
<dbReference type="EMBL" id="JACCJB010000010">
    <property type="protein sequence ID" value="KAF6223493.1"/>
    <property type="molecule type" value="Genomic_DNA"/>
</dbReference>
<sequence>MSGNFDFPPATTRQGQAPSFHDASNIVRETASHRNALRHRIEEVRRLRDHMNNSDERQRLRVVREELRRRTTAEPRPANGNTASDAQAPTSAMRSRLENVRYRARQRVQDRATPSGSGGTVQQAVERLNEASSNLSSLLDQPIPRIESPDMSAREYSGEAEVNRRRAKRRKLDADPSSAGHLRGFSYGYRGQVVPGPLKMEIVSCDGGLHTEAARHGREYWPENVLRNDKSVYCTDNNKCNLILRHMGETTFCLKKLVIKAPERGFTAPIQEGMVFVSMLASDLLTRTAQYQMRDPSPLQESEDLEPLFSDDANESRPPSRRRDSSAQRTVPPPISNLAARSNRYYHTRGFRTSGQPFPAIDLRHDSTPPSQTFLPPEPADFAVTTSCNDPSSDEEEPSSAATLADRLRRDHLPSPFELSSEEDTEDGLERGMRRARVLGVSSSHTYYRRNSRRAEPSKIEIVGAADVSGDGTENEKVLAPHARFFIERTRSVVSVKFDPPVSGKFILLKLWSPSKEQNIDIQSIVAYGFAGPRFFPAAQMT</sequence>
<organism evidence="2 3">
    <name type="scientific">Letharia lupina</name>
    <dbReference type="NCBI Taxonomy" id="560253"/>
    <lineage>
        <taxon>Eukaryota</taxon>
        <taxon>Fungi</taxon>
        <taxon>Dikarya</taxon>
        <taxon>Ascomycota</taxon>
        <taxon>Pezizomycotina</taxon>
        <taxon>Lecanoromycetes</taxon>
        <taxon>OSLEUM clade</taxon>
        <taxon>Lecanoromycetidae</taxon>
        <taxon>Lecanorales</taxon>
        <taxon>Lecanorineae</taxon>
        <taxon>Parmeliaceae</taxon>
        <taxon>Letharia</taxon>
    </lineage>
</organism>
<feature type="compositionally biased region" description="Basic and acidic residues" evidence="1">
    <location>
        <begin position="152"/>
        <end position="164"/>
    </location>
</feature>
<gene>
    <name evidence="2" type="ORF">HO133_000336</name>
</gene>
<dbReference type="Proteomes" id="UP000593566">
    <property type="component" value="Unassembled WGS sequence"/>
</dbReference>
<protein>
    <submittedName>
        <fullName evidence="2">Uncharacterized protein</fullName>
    </submittedName>
</protein>
<feature type="region of interest" description="Disordered" evidence="1">
    <location>
        <begin position="412"/>
        <end position="431"/>
    </location>
</feature>
<feature type="region of interest" description="Disordered" evidence="1">
    <location>
        <begin position="292"/>
        <end position="380"/>
    </location>
</feature>
<feature type="compositionally biased region" description="Basic and acidic residues" evidence="1">
    <location>
        <begin position="55"/>
        <end position="73"/>
    </location>
</feature>
<feature type="region of interest" description="Disordered" evidence="1">
    <location>
        <begin position="133"/>
        <end position="177"/>
    </location>
</feature>
<feature type="compositionally biased region" description="Polar residues" evidence="1">
    <location>
        <begin position="79"/>
        <end position="93"/>
    </location>
</feature>
<proteinExistence type="predicted"/>
<feature type="region of interest" description="Disordered" evidence="1">
    <location>
        <begin position="1"/>
        <end position="21"/>
    </location>
</feature>
<evidence type="ECO:0000256" key="1">
    <source>
        <dbReference type="SAM" id="MobiDB-lite"/>
    </source>
</evidence>
<keyword evidence="3" id="KW-1185">Reference proteome</keyword>
<comment type="caution">
    <text evidence="2">The sequence shown here is derived from an EMBL/GenBank/DDBJ whole genome shotgun (WGS) entry which is preliminary data.</text>
</comment>
<evidence type="ECO:0000313" key="3">
    <source>
        <dbReference type="Proteomes" id="UP000593566"/>
    </source>
</evidence>
<evidence type="ECO:0000313" key="2">
    <source>
        <dbReference type="EMBL" id="KAF6223493.1"/>
    </source>
</evidence>
<dbReference type="GeneID" id="59328755"/>